<comment type="similarity">
    <text evidence="1">Belongs to the UPF0312 family.</text>
</comment>
<sequence>MVTAAQIPGYTAGTWKLDPVHSTVTFSIRHLMVSKVRGSFTEFDATIVTGEEITDSSVTASVTVASVNTGEPNRDGHLRTGDFFDAETYPTIDFHSTAVRSEKNDVLVDGDLTLRGVTKPVTFTVEVGGFAKDFEGNVKAGATATTTIKRGDFGLNYNAALETGGVLLGDDVTITLDLQGTLQG</sequence>
<dbReference type="RefSeq" id="WP_087136973.1">
    <property type="nucleotide sequence ID" value="NZ_FUKR01000036.1"/>
</dbReference>
<dbReference type="Gene3D" id="2.40.128.110">
    <property type="entry name" value="Lipid/polyisoprenoid-binding, YceI-like"/>
    <property type="match status" value="1"/>
</dbReference>
<dbReference type="PANTHER" id="PTHR34406">
    <property type="entry name" value="PROTEIN YCEI"/>
    <property type="match status" value="1"/>
</dbReference>
<dbReference type="AlphaFoldDB" id="A0A1R4JEV9"/>
<organism evidence="3 4">
    <name type="scientific">Mycetocola reblochoni REB411</name>
    <dbReference type="NCBI Taxonomy" id="1255698"/>
    <lineage>
        <taxon>Bacteria</taxon>
        <taxon>Bacillati</taxon>
        <taxon>Actinomycetota</taxon>
        <taxon>Actinomycetes</taxon>
        <taxon>Micrococcales</taxon>
        <taxon>Microbacteriaceae</taxon>
        <taxon>Mycetocola</taxon>
    </lineage>
</organism>
<evidence type="ECO:0000256" key="1">
    <source>
        <dbReference type="ARBA" id="ARBA00008812"/>
    </source>
</evidence>
<evidence type="ECO:0000313" key="3">
    <source>
        <dbReference type="EMBL" id="SJN30293.1"/>
    </source>
</evidence>
<dbReference type="Proteomes" id="UP000196778">
    <property type="component" value="Unassembled WGS sequence"/>
</dbReference>
<dbReference type="SMART" id="SM00867">
    <property type="entry name" value="YceI"/>
    <property type="match status" value="1"/>
</dbReference>
<gene>
    <name evidence="3" type="ORF">FM119_07085</name>
</gene>
<dbReference type="PANTHER" id="PTHR34406:SF1">
    <property type="entry name" value="PROTEIN YCEI"/>
    <property type="match status" value="1"/>
</dbReference>
<dbReference type="OrthoDB" id="9811006at2"/>
<keyword evidence="4" id="KW-1185">Reference proteome</keyword>
<evidence type="ECO:0000313" key="4">
    <source>
        <dbReference type="Proteomes" id="UP000196778"/>
    </source>
</evidence>
<accession>A0A1R4JEV9</accession>
<name>A0A1R4JEV9_9MICO</name>
<proteinExistence type="inferred from homology"/>
<reference evidence="4" key="1">
    <citation type="submission" date="2017-02" db="EMBL/GenBank/DDBJ databases">
        <authorList>
            <person name="Dridi B."/>
        </authorList>
    </citation>
    <scope>NUCLEOTIDE SEQUENCE [LARGE SCALE GENOMIC DNA]</scope>
    <source>
        <strain evidence="4">EB411</strain>
    </source>
</reference>
<evidence type="ECO:0000259" key="2">
    <source>
        <dbReference type="SMART" id="SM00867"/>
    </source>
</evidence>
<feature type="domain" description="Lipid/polyisoprenoid-binding YceI-like" evidence="2">
    <location>
        <begin position="14"/>
        <end position="181"/>
    </location>
</feature>
<protein>
    <submittedName>
        <fullName evidence="3">Protein yceI</fullName>
    </submittedName>
</protein>
<dbReference type="InterPro" id="IPR007372">
    <property type="entry name" value="Lipid/polyisoprenoid-bd_YceI"/>
</dbReference>
<dbReference type="Pfam" id="PF04264">
    <property type="entry name" value="YceI"/>
    <property type="match status" value="1"/>
</dbReference>
<dbReference type="InterPro" id="IPR036761">
    <property type="entry name" value="TTHA0802/YceI-like_sf"/>
</dbReference>
<dbReference type="SUPFAM" id="SSF101874">
    <property type="entry name" value="YceI-like"/>
    <property type="match status" value="1"/>
</dbReference>
<dbReference type="EMBL" id="FUKR01000036">
    <property type="protein sequence ID" value="SJN30293.1"/>
    <property type="molecule type" value="Genomic_DNA"/>
</dbReference>